<accession>A0ACC0PTF8</accession>
<gene>
    <name evidence="1" type="ORF">RHMOL_Rhmol02G0152400</name>
</gene>
<evidence type="ECO:0000313" key="2">
    <source>
        <dbReference type="Proteomes" id="UP001062846"/>
    </source>
</evidence>
<reference evidence="1" key="1">
    <citation type="submission" date="2022-02" db="EMBL/GenBank/DDBJ databases">
        <title>Plant Genome Project.</title>
        <authorList>
            <person name="Zhang R.-G."/>
        </authorList>
    </citation>
    <scope>NUCLEOTIDE SEQUENCE</scope>
    <source>
        <strain evidence="1">AT1</strain>
    </source>
</reference>
<keyword evidence="2" id="KW-1185">Reference proteome</keyword>
<dbReference type="Proteomes" id="UP001062846">
    <property type="component" value="Chromosome 2"/>
</dbReference>
<organism evidence="1 2">
    <name type="scientific">Rhododendron molle</name>
    <name type="common">Chinese azalea</name>
    <name type="synonym">Azalea mollis</name>
    <dbReference type="NCBI Taxonomy" id="49168"/>
    <lineage>
        <taxon>Eukaryota</taxon>
        <taxon>Viridiplantae</taxon>
        <taxon>Streptophyta</taxon>
        <taxon>Embryophyta</taxon>
        <taxon>Tracheophyta</taxon>
        <taxon>Spermatophyta</taxon>
        <taxon>Magnoliopsida</taxon>
        <taxon>eudicotyledons</taxon>
        <taxon>Gunneridae</taxon>
        <taxon>Pentapetalae</taxon>
        <taxon>asterids</taxon>
        <taxon>Ericales</taxon>
        <taxon>Ericaceae</taxon>
        <taxon>Ericoideae</taxon>
        <taxon>Rhodoreae</taxon>
        <taxon>Rhododendron</taxon>
    </lineage>
</organism>
<evidence type="ECO:0000313" key="1">
    <source>
        <dbReference type="EMBL" id="KAI8567833.1"/>
    </source>
</evidence>
<name>A0ACC0PTF8_RHOML</name>
<comment type="caution">
    <text evidence="1">The sequence shown here is derived from an EMBL/GenBank/DDBJ whole genome shotgun (WGS) entry which is preliminary data.</text>
</comment>
<dbReference type="EMBL" id="CM046389">
    <property type="protein sequence ID" value="KAI8567833.1"/>
    <property type="molecule type" value="Genomic_DNA"/>
</dbReference>
<proteinExistence type="predicted"/>
<protein>
    <submittedName>
        <fullName evidence="1">Uncharacterized protein</fullName>
    </submittedName>
</protein>
<sequence length="81" mass="9052">MTDLGGKLKNLAEMFQVIFAYACALFSYILAVLFCLFNPACSGVLISKVFFLADDISITVIASFRKMKRLQQDKSSHRTGH</sequence>